<dbReference type="RefSeq" id="WP_208108363.1">
    <property type="nucleotide sequence ID" value="NZ_SNZP01000014.1"/>
</dbReference>
<accession>A0A4V3DUK7</accession>
<comment type="pathway">
    <text evidence="1">Carbohydrate metabolism.</text>
</comment>
<evidence type="ECO:0000313" key="2">
    <source>
        <dbReference type="EMBL" id="TDR73288.1"/>
    </source>
</evidence>
<dbReference type="PANTHER" id="PTHR32502:SF2">
    <property type="entry name" value="D-TAGATOSE-1,6-BISPHOSPHATE ALDOLASE SUBUNIT KBAZ"/>
    <property type="match status" value="1"/>
</dbReference>
<dbReference type="InterPro" id="IPR013785">
    <property type="entry name" value="Aldolase_TIM"/>
</dbReference>
<dbReference type="GO" id="GO:0005975">
    <property type="term" value="P:carbohydrate metabolic process"/>
    <property type="evidence" value="ECO:0007669"/>
    <property type="project" value="InterPro"/>
</dbReference>
<keyword evidence="3" id="KW-1185">Reference proteome</keyword>
<dbReference type="InterPro" id="IPR050303">
    <property type="entry name" value="GatZ_KbaZ_carbometab"/>
</dbReference>
<dbReference type="Pfam" id="PF08013">
    <property type="entry name" value="GatZ_KbaZ-like"/>
    <property type="match status" value="1"/>
</dbReference>
<name>A0A4V3DUK7_9NEIS</name>
<evidence type="ECO:0000256" key="1">
    <source>
        <dbReference type="ARBA" id="ARBA00005007"/>
    </source>
</evidence>
<dbReference type="PIRSF" id="PIRSF009264">
    <property type="entry name" value="TagBP_ald_AgaZ"/>
    <property type="match status" value="1"/>
</dbReference>
<sequence length="442" mass="48114">MNALLRLRALRRQGLVSGIPSICSAHPLVLTAAMQQSLADGSPLLIEATCNQVNQFGGYTGMTPADFARFVHTLAREEGLPLSNLILGGDHLGPSPWQDEPAALAMRKAGDMVEAYVLAGFDKIHLDASMRCADDPEPLPDQCIAERAAALCLRAEQAQARRPGKQPPVYVIGTEVPTPGGATDEEQGLQPTSAEDVGLTLAISQSAFRKLGLDAAWERVVALVVQPGVEFGDASIHAYRRDTAQALVQAIANQAPWMYEAHSTDYQTPQALRELVEDRFAILKVGPALTFALREALFALELIEHELCGRDPSLQPSRLREVLDQAMRANPVHWRKHYHGNEAELAYARRFSFSDRSRYYLGDAAVMTEIERLLAATAGPLPLALLSQYRPPAFEAVRAGQIAPSGRALALHAIRQTLAHYAAACRPTDHFSATQPCEPLNL</sequence>
<dbReference type="Gene3D" id="3.20.20.70">
    <property type="entry name" value="Aldolase class I"/>
    <property type="match status" value="1"/>
</dbReference>
<dbReference type="GO" id="GO:0009401">
    <property type="term" value="P:phosphoenolpyruvate-dependent sugar phosphotransferase system"/>
    <property type="evidence" value="ECO:0007669"/>
    <property type="project" value="TreeGrafter"/>
</dbReference>
<dbReference type="EMBL" id="SNZP01000014">
    <property type="protein sequence ID" value="TDR73288.1"/>
    <property type="molecule type" value="Genomic_DNA"/>
</dbReference>
<dbReference type="Proteomes" id="UP000295611">
    <property type="component" value="Unassembled WGS sequence"/>
</dbReference>
<gene>
    <name evidence="2" type="ORF">DFP86_11449</name>
</gene>
<dbReference type="GO" id="GO:0005886">
    <property type="term" value="C:plasma membrane"/>
    <property type="evidence" value="ECO:0007669"/>
    <property type="project" value="TreeGrafter"/>
</dbReference>
<organism evidence="2 3">
    <name type="scientific">Paludibacterium purpuratum</name>
    <dbReference type="NCBI Taxonomy" id="1144873"/>
    <lineage>
        <taxon>Bacteria</taxon>
        <taxon>Pseudomonadati</taxon>
        <taxon>Pseudomonadota</taxon>
        <taxon>Betaproteobacteria</taxon>
        <taxon>Neisseriales</taxon>
        <taxon>Chromobacteriaceae</taxon>
        <taxon>Paludibacterium</taxon>
    </lineage>
</organism>
<reference evidence="2 3" key="1">
    <citation type="submission" date="2019-03" db="EMBL/GenBank/DDBJ databases">
        <title>Genomic Encyclopedia of Type Strains, Phase III (KMG-III): the genomes of soil and plant-associated and newly described type strains.</title>
        <authorList>
            <person name="Whitman W."/>
        </authorList>
    </citation>
    <scope>NUCLEOTIDE SEQUENCE [LARGE SCALE GENOMIC DNA]</scope>
    <source>
        <strain evidence="2 3">CECT 8976</strain>
    </source>
</reference>
<dbReference type="SUPFAM" id="SSF51569">
    <property type="entry name" value="Aldolase"/>
    <property type="match status" value="1"/>
</dbReference>
<proteinExistence type="predicted"/>
<dbReference type="InterPro" id="IPR012062">
    <property type="entry name" value="GatZ/KbaZ-like"/>
</dbReference>
<evidence type="ECO:0000313" key="3">
    <source>
        <dbReference type="Proteomes" id="UP000295611"/>
    </source>
</evidence>
<protein>
    <submittedName>
        <fullName evidence="2">Tagatose-bisphosphate aldolase noncatalytic subunit</fullName>
    </submittedName>
</protein>
<comment type="caution">
    <text evidence="2">The sequence shown here is derived from an EMBL/GenBank/DDBJ whole genome shotgun (WGS) entry which is preliminary data.</text>
</comment>
<dbReference type="PANTHER" id="PTHR32502">
    <property type="entry name" value="N-ACETYLGALACTOSAMINE PERMEASE II COMPONENT-RELATED"/>
    <property type="match status" value="1"/>
</dbReference>
<dbReference type="Gene3D" id="1.10.400.20">
    <property type="entry name" value="putative tagatose 6-phosphate kinase domain like"/>
    <property type="match status" value="1"/>
</dbReference>
<dbReference type="AlphaFoldDB" id="A0A4V3DUK7"/>